<accession>A0A0F8XYJ2</accession>
<organism evidence="1">
    <name type="scientific">marine sediment metagenome</name>
    <dbReference type="NCBI Taxonomy" id="412755"/>
    <lineage>
        <taxon>unclassified sequences</taxon>
        <taxon>metagenomes</taxon>
        <taxon>ecological metagenomes</taxon>
    </lineage>
</organism>
<dbReference type="EMBL" id="LAZR01056489">
    <property type="protein sequence ID" value="KKK74078.1"/>
    <property type="molecule type" value="Genomic_DNA"/>
</dbReference>
<evidence type="ECO:0008006" key="2">
    <source>
        <dbReference type="Google" id="ProtNLM"/>
    </source>
</evidence>
<reference evidence="1" key="1">
    <citation type="journal article" date="2015" name="Nature">
        <title>Complex archaea that bridge the gap between prokaryotes and eukaryotes.</title>
        <authorList>
            <person name="Spang A."/>
            <person name="Saw J.H."/>
            <person name="Jorgensen S.L."/>
            <person name="Zaremba-Niedzwiedzka K."/>
            <person name="Martijn J."/>
            <person name="Lind A.E."/>
            <person name="van Eijk R."/>
            <person name="Schleper C."/>
            <person name="Guy L."/>
            <person name="Ettema T.J."/>
        </authorList>
    </citation>
    <scope>NUCLEOTIDE SEQUENCE</scope>
</reference>
<dbReference type="AlphaFoldDB" id="A0A0F8XYJ2"/>
<proteinExistence type="predicted"/>
<name>A0A0F8XYJ2_9ZZZZ</name>
<comment type="caution">
    <text evidence="1">The sequence shown here is derived from an EMBL/GenBank/DDBJ whole genome shotgun (WGS) entry which is preliminary data.</text>
</comment>
<protein>
    <recommendedName>
        <fullName evidence="2">BppU N-terminal domain-containing protein</fullName>
    </recommendedName>
</protein>
<gene>
    <name evidence="1" type="ORF">LCGC14_2887370</name>
</gene>
<sequence>MPLGEAIDGALHTAQLITWQDEDGDAWTLTSSTITGTIRPERGGTARAITGALTLVDSGNNGQFNWAYSAVDIGTVGVFWVQFKAAFAGGKYDLSRKAKFEVLADIS</sequence>
<evidence type="ECO:0000313" key="1">
    <source>
        <dbReference type="EMBL" id="KKK74078.1"/>
    </source>
</evidence>